<evidence type="ECO:0000313" key="1">
    <source>
        <dbReference type="EMBL" id="MYM69245.1"/>
    </source>
</evidence>
<proteinExistence type="predicted"/>
<accession>A0A7X4GU93</accession>
<keyword evidence="2" id="KW-1185">Reference proteome</keyword>
<name>A0A7X4GU93_9BURK</name>
<protein>
    <submittedName>
        <fullName evidence="1">Uncharacterized protein</fullName>
    </submittedName>
</protein>
<evidence type="ECO:0000313" key="2">
    <source>
        <dbReference type="Proteomes" id="UP000450012"/>
    </source>
</evidence>
<dbReference type="AlphaFoldDB" id="A0A7X4GU93"/>
<dbReference type="Proteomes" id="UP000450012">
    <property type="component" value="Unassembled WGS sequence"/>
</dbReference>
<comment type="caution">
    <text evidence="1">The sequence shown here is derived from an EMBL/GenBank/DDBJ whole genome shotgun (WGS) entry which is preliminary data.</text>
</comment>
<gene>
    <name evidence="1" type="ORF">GTP45_20725</name>
</gene>
<organism evidence="1 2">
    <name type="scientific">Duganella rivi</name>
    <dbReference type="NCBI Taxonomy" id="2666083"/>
    <lineage>
        <taxon>Bacteria</taxon>
        <taxon>Pseudomonadati</taxon>
        <taxon>Pseudomonadota</taxon>
        <taxon>Betaproteobacteria</taxon>
        <taxon>Burkholderiales</taxon>
        <taxon>Oxalobacteraceae</taxon>
        <taxon>Telluria group</taxon>
        <taxon>Duganella</taxon>
    </lineage>
</organism>
<dbReference type="EMBL" id="WWCK01000006">
    <property type="protein sequence ID" value="MYM69245.1"/>
    <property type="molecule type" value="Genomic_DNA"/>
</dbReference>
<dbReference type="RefSeq" id="WP_161015754.1">
    <property type="nucleotide sequence ID" value="NZ_WWCK01000006.1"/>
</dbReference>
<reference evidence="1 2" key="1">
    <citation type="submission" date="2019-12" db="EMBL/GenBank/DDBJ databases">
        <title>Novel species isolated from a subtropical stream in China.</title>
        <authorList>
            <person name="Lu H."/>
        </authorList>
    </citation>
    <scope>NUCLEOTIDE SEQUENCE [LARGE SCALE GENOMIC DNA]</scope>
    <source>
        <strain evidence="1 2">FT55W</strain>
    </source>
</reference>
<sequence>MKPPSKEEAAALALVPLTLTADENKLLQRYRATAPYWRSDIIDFANMVAKMFPLESAPTSPGRIKLVSDHGGVK</sequence>